<evidence type="ECO:0000313" key="4">
    <source>
        <dbReference type="Proteomes" id="UP000076021"/>
    </source>
</evidence>
<dbReference type="InterPro" id="IPR001633">
    <property type="entry name" value="EAL_dom"/>
</dbReference>
<protein>
    <submittedName>
        <fullName evidence="3">Histidine kinase</fullName>
    </submittedName>
</protein>
<keyword evidence="4" id="KW-1185">Reference proteome</keyword>
<dbReference type="PROSITE" id="PS50883">
    <property type="entry name" value="EAL"/>
    <property type="match status" value="1"/>
</dbReference>
<dbReference type="PROSITE" id="PS51833">
    <property type="entry name" value="HDOD"/>
    <property type="match status" value="1"/>
</dbReference>
<evidence type="ECO:0000259" key="1">
    <source>
        <dbReference type="PROSITE" id="PS50883"/>
    </source>
</evidence>
<dbReference type="InterPro" id="IPR052340">
    <property type="entry name" value="RNase_Y/CdgJ"/>
</dbReference>
<proteinExistence type="predicted"/>
<dbReference type="Proteomes" id="UP000076021">
    <property type="component" value="Chromosome"/>
</dbReference>
<dbReference type="SMART" id="SM00052">
    <property type="entry name" value="EAL"/>
    <property type="match status" value="1"/>
</dbReference>
<sequence>MEVFIGRQPIFNGFDQVQSYELLYRSGSESNRFPSIDADLATVDVIVNSLFSIGMDVLSNGKPCFINFTENLLMSDIFDHLNPVQFVIEILEDIPITKSLIRRLKELKAKGYRIALDDFVLHDFSATYEELFTYIDIIKVDFLNTKKEDRQKIEMLVKRKFPHITLLAEKVETREEYEKALKKGYKLFQGYYFMQPQIIKGQDVPANLLHYYQVIALLRAEEPDINQISENIEHDIALSYKLLQLINSSAKRTKSKIRSIKQAILLLGLDDLKRWVYILIYRESQKFNTGGTFDELMKTSLVRAKTCELLAKHTRKKNMSEYFLIGMFSLIDAILQRPIHTILQHMPLTDEVAETICGGDTDMQPFLQLAIAIERMHLEQVSVLADDLEIPYDSIVSISKASAKWVNTIC</sequence>
<dbReference type="RefSeq" id="WP_066789523.1">
    <property type="nucleotide sequence ID" value="NZ_CP014806.1"/>
</dbReference>
<evidence type="ECO:0000313" key="3">
    <source>
        <dbReference type="EMBL" id="AMW99818.1"/>
    </source>
</evidence>
<dbReference type="Pfam" id="PF08668">
    <property type="entry name" value="HDOD"/>
    <property type="match status" value="1"/>
</dbReference>
<gene>
    <name evidence="3" type="ORF">ATY39_10425</name>
</gene>
<feature type="domain" description="EAL" evidence="1">
    <location>
        <begin position="1"/>
        <end position="210"/>
    </location>
</feature>
<dbReference type="GO" id="GO:0016301">
    <property type="term" value="F:kinase activity"/>
    <property type="evidence" value="ECO:0007669"/>
    <property type="project" value="UniProtKB-KW"/>
</dbReference>
<reference evidence="4" key="2">
    <citation type="submission" date="2016-03" db="EMBL/GenBank/DDBJ databases">
        <authorList>
            <person name="Ploux O."/>
        </authorList>
    </citation>
    <scope>NUCLEOTIDE SEQUENCE [LARGE SCALE GENOMIC DNA]</scope>
    <source>
        <strain evidence="4">PP9</strain>
    </source>
</reference>
<dbReference type="Gene3D" id="3.20.20.450">
    <property type="entry name" value="EAL domain"/>
    <property type="match status" value="1"/>
</dbReference>
<dbReference type="SUPFAM" id="SSF109604">
    <property type="entry name" value="HD-domain/PDEase-like"/>
    <property type="match status" value="1"/>
</dbReference>
<dbReference type="PANTHER" id="PTHR33525:SF4">
    <property type="entry name" value="CYCLIC DI-GMP PHOSPHODIESTERASE CDGJ"/>
    <property type="match status" value="1"/>
</dbReference>
<dbReference type="InterPro" id="IPR014408">
    <property type="entry name" value="dGMP_Pdiesterase_EAL/HD-GYP"/>
</dbReference>
<accession>A0A143HDJ7</accession>
<dbReference type="OrthoDB" id="9804751at2"/>
<feature type="domain" description="HDOD" evidence="2">
    <location>
        <begin position="204"/>
        <end position="394"/>
    </location>
</feature>
<name>A0A143HDJ7_9BACL</name>
<evidence type="ECO:0000259" key="2">
    <source>
        <dbReference type="PROSITE" id="PS51833"/>
    </source>
</evidence>
<dbReference type="AlphaFoldDB" id="A0A143HDJ7"/>
<dbReference type="Gene3D" id="1.10.3210.10">
    <property type="entry name" value="Hypothetical protein af1432"/>
    <property type="match status" value="1"/>
</dbReference>
<keyword evidence="3" id="KW-0808">Transferase</keyword>
<dbReference type="InterPro" id="IPR013976">
    <property type="entry name" value="HDOD"/>
</dbReference>
<dbReference type="KEGG" id="rst:ATY39_10425"/>
<dbReference type="EMBL" id="CP014806">
    <property type="protein sequence ID" value="AMW99818.1"/>
    <property type="molecule type" value="Genomic_DNA"/>
</dbReference>
<organism evidence="3 4">
    <name type="scientific">Rummeliibacillus stabekisii</name>
    <dbReference type="NCBI Taxonomy" id="241244"/>
    <lineage>
        <taxon>Bacteria</taxon>
        <taxon>Bacillati</taxon>
        <taxon>Bacillota</taxon>
        <taxon>Bacilli</taxon>
        <taxon>Bacillales</taxon>
        <taxon>Caryophanaceae</taxon>
        <taxon>Rummeliibacillus</taxon>
    </lineage>
</organism>
<dbReference type="STRING" id="241244.ATY39_10425"/>
<dbReference type="PANTHER" id="PTHR33525">
    <property type="match status" value="1"/>
</dbReference>
<keyword evidence="3" id="KW-0418">Kinase</keyword>
<dbReference type="SUPFAM" id="SSF141868">
    <property type="entry name" value="EAL domain-like"/>
    <property type="match status" value="1"/>
</dbReference>
<dbReference type="PIRSF" id="PIRSF003180">
    <property type="entry name" value="DiGMPpdiest_YuxH"/>
    <property type="match status" value="1"/>
</dbReference>
<dbReference type="Pfam" id="PF00563">
    <property type="entry name" value="EAL"/>
    <property type="match status" value="1"/>
</dbReference>
<dbReference type="InterPro" id="IPR035919">
    <property type="entry name" value="EAL_sf"/>
</dbReference>
<reference evidence="3 4" key="1">
    <citation type="journal article" date="2016" name="Genome Announc.">
        <title>Whole-Genome Sequence of Rummeliibacillus stabekisii Strain PP9 Isolated from Antarctic Soil.</title>
        <authorList>
            <person name="da Mota F.F."/>
            <person name="Vollu R.E."/>
            <person name="Jurelevicius D."/>
            <person name="Seldin L."/>
        </authorList>
    </citation>
    <scope>NUCLEOTIDE SEQUENCE [LARGE SCALE GENOMIC DNA]</scope>
    <source>
        <strain evidence="3 4">PP9</strain>
    </source>
</reference>